<evidence type="ECO:0000256" key="5">
    <source>
        <dbReference type="SAM" id="MobiDB-lite"/>
    </source>
</evidence>
<evidence type="ECO:0000256" key="3">
    <source>
        <dbReference type="ARBA" id="ARBA00023163"/>
    </source>
</evidence>
<dbReference type="InterPro" id="IPR009057">
    <property type="entry name" value="Homeodomain-like_sf"/>
</dbReference>
<dbReference type="Proteomes" id="UP000749040">
    <property type="component" value="Unassembled WGS sequence"/>
</dbReference>
<evidence type="ECO:0000256" key="4">
    <source>
        <dbReference type="PROSITE-ProRule" id="PRU00335"/>
    </source>
</evidence>
<accession>A0ABS2TRZ7</accession>
<proteinExistence type="predicted"/>
<dbReference type="InterPro" id="IPR001647">
    <property type="entry name" value="HTH_TetR"/>
</dbReference>
<evidence type="ECO:0000256" key="1">
    <source>
        <dbReference type="ARBA" id="ARBA00023015"/>
    </source>
</evidence>
<protein>
    <submittedName>
        <fullName evidence="7">TetR family transcriptional regulator</fullName>
    </submittedName>
</protein>
<dbReference type="SUPFAM" id="SSF46689">
    <property type="entry name" value="Homeodomain-like"/>
    <property type="match status" value="1"/>
</dbReference>
<dbReference type="Pfam" id="PF17928">
    <property type="entry name" value="TetR_C_22"/>
    <property type="match status" value="1"/>
</dbReference>
<feature type="DNA-binding region" description="H-T-H motif" evidence="4">
    <location>
        <begin position="78"/>
        <end position="97"/>
    </location>
</feature>
<keyword evidence="1" id="KW-0805">Transcription regulation</keyword>
<feature type="domain" description="HTH tetR-type" evidence="6">
    <location>
        <begin position="55"/>
        <end position="115"/>
    </location>
</feature>
<comment type="caution">
    <text evidence="7">The sequence shown here is derived from an EMBL/GenBank/DDBJ whole genome shotgun (WGS) entry which is preliminary data.</text>
</comment>
<gene>
    <name evidence="7" type="ORF">ITX44_16410</name>
</gene>
<keyword evidence="8" id="KW-1185">Reference proteome</keyword>
<evidence type="ECO:0000313" key="7">
    <source>
        <dbReference type="EMBL" id="MBM9506106.1"/>
    </source>
</evidence>
<evidence type="ECO:0000259" key="6">
    <source>
        <dbReference type="PROSITE" id="PS50977"/>
    </source>
</evidence>
<evidence type="ECO:0000256" key="2">
    <source>
        <dbReference type="ARBA" id="ARBA00023125"/>
    </source>
</evidence>
<evidence type="ECO:0000313" key="8">
    <source>
        <dbReference type="Proteomes" id="UP000749040"/>
    </source>
</evidence>
<dbReference type="EMBL" id="JADKYB010000008">
    <property type="protein sequence ID" value="MBM9506106.1"/>
    <property type="molecule type" value="Genomic_DNA"/>
</dbReference>
<keyword evidence="3" id="KW-0804">Transcription</keyword>
<organism evidence="7 8">
    <name type="scientific">Actinacidiphila acididurans</name>
    <dbReference type="NCBI Taxonomy" id="2784346"/>
    <lineage>
        <taxon>Bacteria</taxon>
        <taxon>Bacillati</taxon>
        <taxon>Actinomycetota</taxon>
        <taxon>Actinomycetes</taxon>
        <taxon>Kitasatosporales</taxon>
        <taxon>Streptomycetaceae</taxon>
        <taxon>Actinacidiphila</taxon>
    </lineage>
</organism>
<dbReference type="InterPro" id="IPR050109">
    <property type="entry name" value="HTH-type_TetR-like_transc_reg"/>
</dbReference>
<dbReference type="PROSITE" id="PS50977">
    <property type="entry name" value="HTH_TETR_2"/>
    <property type="match status" value="1"/>
</dbReference>
<dbReference type="Gene3D" id="1.10.357.10">
    <property type="entry name" value="Tetracycline Repressor, domain 2"/>
    <property type="match status" value="1"/>
</dbReference>
<dbReference type="PANTHER" id="PTHR30055:SF151">
    <property type="entry name" value="TRANSCRIPTIONAL REGULATORY PROTEIN"/>
    <property type="match status" value="1"/>
</dbReference>
<dbReference type="Pfam" id="PF00440">
    <property type="entry name" value="TetR_N"/>
    <property type="match status" value="1"/>
</dbReference>
<keyword evidence="2 4" id="KW-0238">DNA-binding</keyword>
<reference evidence="7 8" key="1">
    <citation type="submission" date="2021-01" db="EMBL/GenBank/DDBJ databases">
        <title>Streptomyces acididurans sp. nov., isolated from a peat swamp forest soil.</title>
        <authorList>
            <person name="Chantavorakit T."/>
            <person name="Duangmal K."/>
        </authorList>
    </citation>
    <scope>NUCLEOTIDE SEQUENCE [LARGE SCALE GENOMIC DNA]</scope>
    <source>
        <strain evidence="7 8">KK5PA1</strain>
    </source>
</reference>
<dbReference type="InterPro" id="IPR041674">
    <property type="entry name" value="TetR_C_22"/>
</dbReference>
<sequence>MALAWPAGVEKAVPTTGGPAVAASTPSPPGGDHSVPRSPGPAGALRRAPVQRRSAERLARILDACARELDEVGYERLTTRAVAARAGVPIGSVYHFFSDKRAMADALAHRNLDDFLGRTAARLAEPGIGTDWRTAVDVLVDEYTAMKRTAPGFALIDFGVPGETNQDLADRLPALLGDRLPADPADPTVRLALVIAVEAADAALQLAFRTDPDGDPRVLAETKRLVRAYLGTVLG</sequence>
<name>A0ABS2TRZ7_9ACTN</name>
<feature type="region of interest" description="Disordered" evidence="5">
    <location>
        <begin position="1"/>
        <end position="50"/>
    </location>
</feature>
<dbReference type="PANTHER" id="PTHR30055">
    <property type="entry name" value="HTH-TYPE TRANSCRIPTIONAL REGULATOR RUTR"/>
    <property type="match status" value="1"/>
</dbReference>
<dbReference type="PRINTS" id="PR00455">
    <property type="entry name" value="HTHTETR"/>
</dbReference>